<proteinExistence type="predicted"/>
<dbReference type="KEGG" id="hhd:HBHAL_3912"/>
<evidence type="ECO:0000313" key="2">
    <source>
        <dbReference type="EMBL" id="CCG46254.1"/>
    </source>
</evidence>
<keyword evidence="1" id="KW-0812">Transmembrane</keyword>
<keyword evidence="1" id="KW-1133">Transmembrane helix</keyword>
<evidence type="ECO:0000256" key="1">
    <source>
        <dbReference type="SAM" id="Phobius"/>
    </source>
</evidence>
<keyword evidence="1" id="KW-0472">Membrane</keyword>
<dbReference type="EMBL" id="HE717023">
    <property type="protein sequence ID" value="CCG46254.1"/>
    <property type="molecule type" value="Genomic_DNA"/>
</dbReference>
<dbReference type="AlphaFoldDB" id="I0JQ34"/>
<name>I0JQ34_HALH3</name>
<gene>
    <name evidence="2" type="ordered locus">HBHAL_3912</name>
</gene>
<evidence type="ECO:0000313" key="3">
    <source>
        <dbReference type="Proteomes" id="UP000007397"/>
    </source>
</evidence>
<dbReference type="PATRIC" id="fig|866895.3.peg.2937"/>
<keyword evidence="3" id="KW-1185">Reference proteome</keyword>
<protein>
    <submittedName>
        <fullName evidence="2">Uncharacterized protein</fullName>
    </submittedName>
</protein>
<reference evidence="2 3" key="1">
    <citation type="journal article" date="2013" name="Environ. Microbiol.">
        <title>Chloride and organic osmolytes: a hybrid strategy to cope with elevated salinities by the moderately halophilic, chloride-dependent bacterium Halobacillus halophilus.</title>
        <authorList>
            <person name="Saum S.H."/>
            <person name="Pfeiffer F."/>
            <person name="Palm P."/>
            <person name="Rampp M."/>
            <person name="Schuster S.C."/>
            <person name="Muller V."/>
            <person name="Oesterhelt D."/>
        </authorList>
    </citation>
    <scope>NUCLEOTIDE SEQUENCE [LARGE SCALE GENOMIC DNA]</scope>
    <source>
        <strain evidence="3">ATCC 35676 / DSM 2266 / JCM 20832 / KCTC 3685 / LMG 17431 / NBRC 102448 / NCIMB 2269</strain>
    </source>
</reference>
<feature type="transmembrane region" description="Helical" evidence="1">
    <location>
        <begin position="7"/>
        <end position="26"/>
    </location>
</feature>
<feature type="transmembrane region" description="Helical" evidence="1">
    <location>
        <begin position="433"/>
        <end position="453"/>
    </location>
</feature>
<dbReference type="Proteomes" id="UP000007397">
    <property type="component" value="Chromosome"/>
</dbReference>
<dbReference type="RefSeq" id="WP_014644143.1">
    <property type="nucleotide sequence ID" value="NC_017668.1"/>
</dbReference>
<accession>I0JQ34</accession>
<dbReference type="HOGENOM" id="CLU_521544_0_0_9"/>
<sequence length="522" mass="59016">MKLLKKSLVWAAPVIISIAAVLLLFWENYSDVTEPPTEGWSQGIELGLTPAVSEPNVKLLEEEKLEVSYLTEEGVKKDTFDQNFELVSEETFPIPVDKFTKFSWSGKHLIYSDYQSIFSGESGEKISDISGFFPLKNRTLYSKDQELFQLDTDTLESISLMQIENKNTEIAVTETDEAAYIMTKTTDTNGNHLNFYELDGQQVTELGKADFLVQGTEEISNIQFSVKDQDYSLLVSTLQKQSAGGERTNFYYFSQSSFGEDPQLQKVNFPDPHSSSELKEISDIEMSMEDKSINLLFKGFGATKTTYADTPEFNIYRSALSSEGENKVSRLSNTPNPSAEPVWLEGANTALWVDQGSDNKNKLMLSSAKPSIVEQADRMTQEAFIQSLGKTVGMLATGMFSIVIGGLWFIWPLFFIVVIMFANSRAMDHNRSWIFYAGMMIYLAATLLFKDIMFTNRLMAKAPEYLSFQGSSIIYLFGFALLTYLILSYGVKERDWSVFIRLTYFIGIHIILITVFFGPYLL</sequence>
<feature type="transmembrane region" description="Helical" evidence="1">
    <location>
        <begin position="394"/>
        <end position="421"/>
    </location>
</feature>
<dbReference type="eggNOG" id="ENOG502ZEA7">
    <property type="taxonomic scope" value="Bacteria"/>
</dbReference>
<feature type="transmembrane region" description="Helical" evidence="1">
    <location>
        <begin position="498"/>
        <end position="521"/>
    </location>
</feature>
<organism evidence="2 3">
    <name type="scientific">Halobacillus halophilus (strain ATCC 35676 / DSM 2266 / JCM 20832 / KCTC 3685 / LMG 17431 / NBRC 102448 / NCIMB 2269)</name>
    <name type="common">Sporosarcina halophila</name>
    <dbReference type="NCBI Taxonomy" id="866895"/>
    <lineage>
        <taxon>Bacteria</taxon>
        <taxon>Bacillati</taxon>
        <taxon>Bacillota</taxon>
        <taxon>Bacilli</taxon>
        <taxon>Bacillales</taxon>
        <taxon>Bacillaceae</taxon>
        <taxon>Halobacillus</taxon>
    </lineage>
</organism>
<feature type="transmembrane region" description="Helical" evidence="1">
    <location>
        <begin position="473"/>
        <end position="491"/>
    </location>
</feature>